<comment type="similarity">
    <text evidence="3">Belongs to the cysteine synthase/cystathionine beta-synthase family.</text>
</comment>
<accession>A0A328C5D0</accession>
<dbReference type="GO" id="GO:0005737">
    <property type="term" value="C:cytoplasm"/>
    <property type="evidence" value="ECO:0007669"/>
    <property type="project" value="InterPro"/>
</dbReference>
<dbReference type="PROSITE" id="PS51371">
    <property type="entry name" value="CBS"/>
    <property type="match status" value="1"/>
</dbReference>
<evidence type="ECO:0000256" key="8">
    <source>
        <dbReference type="ARBA" id="ARBA00026192"/>
    </source>
</evidence>
<dbReference type="Gene3D" id="3.10.580.10">
    <property type="entry name" value="CBS-domain"/>
    <property type="match status" value="1"/>
</dbReference>
<proteinExistence type="inferred from homology"/>
<dbReference type="UniPathway" id="UPA00136">
    <property type="reaction ID" value="UER00201"/>
</dbReference>
<comment type="cofactor">
    <cofactor evidence="1">
        <name>pyridoxal 5'-phosphate</name>
        <dbReference type="ChEBI" id="CHEBI:597326"/>
    </cofactor>
</comment>
<dbReference type="SUPFAM" id="SSF53686">
    <property type="entry name" value="Tryptophan synthase beta subunit-like PLP-dependent enzymes"/>
    <property type="match status" value="1"/>
</dbReference>
<sequence>MKAANHILEVIGNTPLVKSHTIARHVKPDIFLKLEYLNPGSSVKDRPALQIIEDAEAAGELRPGGTIVEATSGNTGMGLAMAAAIKGYKCIFVMPDKMSEEKIKTLRAFGARVVVCPTAVEPDDPRSYYSVAIRLAQETPGAFHANQYHNPSNPRAHYLKTGPEIWEQTEGNIDVFVATMGTGGTISGTAKYLKEQNPDIKVVGVDPIGSIYYDYFKTGKMTEAHSYLVEGFGEDIIPSTMDFDWLDDVVRVTDKECFITTRRLVREEGVFAGGSSGGCLAGAVKYAERMDRHANIVTIMCDTAGRYLTKIFDDEWMRENGFLDDDTGVGTVADMLGGSEQTVYTTEKGASVAEVVGLMKTHGISQLPVVDGERIAGIVSESDVLNHLLSDGGKGDDPIDALVKTDFAVVEPTNRVSLIGQFFRQNKVVLVLDGKKLVGIITKIDFIDYVSRQI</sequence>
<comment type="pathway">
    <text evidence="2">Amino-acid biosynthesis; L-cysteine biosynthesis; L-cysteine from L-homocysteine and L-serine: step 1/2.</text>
</comment>
<dbReference type="InterPro" id="IPR001216">
    <property type="entry name" value="P-phosphate_BS"/>
</dbReference>
<dbReference type="CDD" id="cd01561">
    <property type="entry name" value="CBS_like"/>
    <property type="match status" value="1"/>
</dbReference>
<dbReference type="Gene3D" id="3.40.50.1100">
    <property type="match status" value="2"/>
</dbReference>
<dbReference type="EC" id="4.2.1.22" evidence="4 10"/>
<keyword evidence="6 11" id="KW-0129">CBS domain</keyword>
<gene>
    <name evidence="13" type="ORF">DL240_11375</name>
</gene>
<evidence type="ECO:0000256" key="1">
    <source>
        <dbReference type="ARBA" id="ARBA00001933"/>
    </source>
</evidence>
<evidence type="ECO:0000256" key="9">
    <source>
        <dbReference type="ARBA" id="ARBA00047490"/>
    </source>
</evidence>
<dbReference type="EMBL" id="QHKO01000004">
    <property type="protein sequence ID" value="RAL22439.1"/>
    <property type="molecule type" value="Genomic_DNA"/>
</dbReference>
<dbReference type="Proteomes" id="UP000249169">
    <property type="component" value="Unassembled WGS sequence"/>
</dbReference>
<evidence type="ECO:0000313" key="13">
    <source>
        <dbReference type="EMBL" id="RAL22439.1"/>
    </source>
</evidence>
<organism evidence="13 14">
    <name type="scientific">Lujinxingia litoralis</name>
    <dbReference type="NCBI Taxonomy" id="2211119"/>
    <lineage>
        <taxon>Bacteria</taxon>
        <taxon>Deltaproteobacteria</taxon>
        <taxon>Bradymonadales</taxon>
        <taxon>Lujinxingiaceae</taxon>
        <taxon>Lujinxingia</taxon>
    </lineage>
</organism>
<dbReference type="RefSeq" id="WP_111730011.1">
    <property type="nucleotide sequence ID" value="NZ_QHKO01000004.1"/>
</dbReference>
<dbReference type="FunFam" id="3.40.50.1100:FF:000118">
    <property type="entry name" value="Related to CYS4-cystathionine beta-synthase"/>
    <property type="match status" value="1"/>
</dbReference>
<evidence type="ECO:0000256" key="11">
    <source>
        <dbReference type="PROSITE-ProRule" id="PRU00703"/>
    </source>
</evidence>
<dbReference type="GO" id="GO:0016765">
    <property type="term" value="F:transferase activity, transferring alkyl or aryl (other than methyl) groups"/>
    <property type="evidence" value="ECO:0007669"/>
    <property type="project" value="UniProtKB-ARBA"/>
</dbReference>
<feature type="domain" description="CBS" evidence="12">
    <location>
        <begin position="338"/>
        <end position="395"/>
    </location>
</feature>
<dbReference type="GO" id="GO:0019343">
    <property type="term" value="P:cysteine biosynthetic process via cystathionine"/>
    <property type="evidence" value="ECO:0007669"/>
    <property type="project" value="InterPro"/>
</dbReference>
<dbReference type="SUPFAM" id="SSF54631">
    <property type="entry name" value="CBS-domain pair"/>
    <property type="match status" value="1"/>
</dbReference>
<keyword evidence="14" id="KW-1185">Reference proteome</keyword>
<evidence type="ECO:0000256" key="5">
    <source>
        <dbReference type="ARBA" id="ARBA00022898"/>
    </source>
</evidence>
<dbReference type="SMART" id="SM00116">
    <property type="entry name" value="CBS"/>
    <property type="match status" value="2"/>
</dbReference>
<protein>
    <recommendedName>
        <fullName evidence="8 10">Cystathionine beta-synthase</fullName>
        <ecNumber evidence="4 10">4.2.1.22</ecNumber>
    </recommendedName>
</protein>
<dbReference type="NCBIfam" id="TIGR01137">
    <property type="entry name" value="cysta_beta"/>
    <property type="match status" value="1"/>
</dbReference>
<dbReference type="AlphaFoldDB" id="A0A328C5D0"/>
<evidence type="ECO:0000256" key="6">
    <source>
        <dbReference type="ARBA" id="ARBA00023122"/>
    </source>
</evidence>
<reference evidence="13 14" key="1">
    <citation type="submission" date="2018-05" db="EMBL/GenBank/DDBJ databases">
        <title>Lujinxingia marina gen. nov. sp. nov., a new facultative anaerobic member of the class Deltaproteobacteria, and proposal of Lujinxingaceae fam. nov.</title>
        <authorList>
            <person name="Li C.-M."/>
        </authorList>
    </citation>
    <scope>NUCLEOTIDE SEQUENCE [LARGE SCALE GENOMIC DNA]</scope>
    <source>
        <strain evidence="13 14">B210</strain>
    </source>
</reference>
<name>A0A328C5D0_9DELT</name>
<evidence type="ECO:0000259" key="12">
    <source>
        <dbReference type="PROSITE" id="PS51371"/>
    </source>
</evidence>
<evidence type="ECO:0000256" key="7">
    <source>
        <dbReference type="ARBA" id="ARBA00023239"/>
    </source>
</evidence>
<evidence type="ECO:0000256" key="2">
    <source>
        <dbReference type="ARBA" id="ARBA00005003"/>
    </source>
</evidence>
<dbReference type="GO" id="GO:0004122">
    <property type="term" value="F:cystathionine beta-synthase activity"/>
    <property type="evidence" value="ECO:0007669"/>
    <property type="project" value="UniProtKB-UniRule"/>
</dbReference>
<dbReference type="InterPro" id="IPR001926">
    <property type="entry name" value="TrpB-like_PALP"/>
</dbReference>
<dbReference type="InterPro" id="IPR046342">
    <property type="entry name" value="CBS_dom_sf"/>
</dbReference>
<dbReference type="FunFam" id="3.40.50.1100:FF:000003">
    <property type="entry name" value="Cystathionine beta-synthase"/>
    <property type="match status" value="1"/>
</dbReference>
<keyword evidence="5" id="KW-0663">Pyridoxal phosphate</keyword>
<evidence type="ECO:0000256" key="3">
    <source>
        <dbReference type="ARBA" id="ARBA00007103"/>
    </source>
</evidence>
<dbReference type="PANTHER" id="PTHR10314">
    <property type="entry name" value="CYSTATHIONINE BETA-SYNTHASE"/>
    <property type="match status" value="1"/>
</dbReference>
<dbReference type="InterPro" id="IPR050214">
    <property type="entry name" value="Cys_Synth/Cystath_Beta-Synth"/>
</dbReference>
<dbReference type="InterPro" id="IPR005857">
    <property type="entry name" value="Cysta_beta_synth"/>
</dbReference>
<evidence type="ECO:0000256" key="4">
    <source>
        <dbReference type="ARBA" id="ARBA00012041"/>
    </source>
</evidence>
<dbReference type="PROSITE" id="PS00901">
    <property type="entry name" value="CYS_SYNTHASE"/>
    <property type="match status" value="1"/>
</dbReference>
<dbReference type="Pfam" id="PF00571">
    <property type="entry name" value="CBS"/>
    <property type="match status" value="1"/>
</dbReference>
<keyword evidence="7" id="KW-0456">Lyase</keyword>
<dbReference type="InterPro" id="IPR036052">
    <property type="entry name" value="TrpB-like_PALP_sf"/>
</dbReference>
<comment type="catalytic activity">
    <reaction evidence="9">
        <text>L-homocysteine + L-serine = L,L-cystathionine + H2O</text>
        <dbReference type="Rhea" id="RHEA:10112"/>
        <dbReference type="ChEBI" id="CHEBI:15377"/>
        <dbReference type="ChEBI" id="CHEBI:33384"/>
        <dbReference type="ChEBI" id="CHEBI:58161"/>
        <dbReference type="ChEBI" id="CHEBI:58199"/>
        <dbReference type="EC" id="4.2.1.22"/>
    </reaction>
</comment>
<dbReference type="Pfam" id="PF00291">
    <property type="entry name" value="PALP"/>
    <property type="match status" value="1"/>
</dbReference>
<dbReference type="GO" id="GO:0006535">
    <property type="term" value="P:cysteine biosynthetic process from serine"/>
    <property type="evidence" value="ECO:0007669"/>
    <property type="project" value="InterPro"/>
</dbReference>
<dbReference type="OrthoDB" id="9815130at2"/>
<comment type="caution">
    <text evidence="13">The sequence shown here is derived from an EMBL/GenBank/DDBJ whole genome shotgun (WGS) entry which is preliminary data.</text>
</comment>
<evidence type="ECO:0000313" key="14">
    <source>
        <dbReference type="Proteomes" id="UP000249169"/>
    </source>
</evidence>
<dbReference type="InterPro" id="IPR000644">
    <property type="entry name" value="CBS_dom"/>
</dbReference>
<evidence type="ECO:0000256" key="10">
    <source>
        <dbReference type="NCBIfam" id="TIGR01137"/>
    </source>
</evidence>